<reference evidence="1 2" key="1">
    <citation type="submission" date="2018-07" db="EMBL/GenBank/DDBJ databases">
        <title>Comparative genomics of the Candidatus Parilichlamydiaceae reveals evidence of convergent evolution and genome reduction in the phylum Chlamydiae.</title>
        <authorList>
            <person name="Taylor-Brown A."/>
            <person name="Polkinghorne A."/>
        </authorList>
    </citation>
    <scope>NUCLEOTIDE SEQUENCE [LARGE SCALE GENOMIC DNA]</scope>
    <source>
        <strain evidence="1 2">Hat2</strain>
    </source>
</reference>
<comment type="caution">
    <text evidence="1">The sequence shown here is derived from an EMBL/GenBank/DDBJ whole genome shotgun (WGS) entry which is preliminary data.</text>
</comment>
<proteinExistence type="predicted"/>
<gene>
    <name evidence="1" type="ORF">HAT2_00704</name>
</gene>
<sequence>MQRPSLALGFRLTDEEEVEGGMDILWSVLKKRRYSFN</sequence>
<name>A0A369KHI3_9BACT</name>
<dbReference type="Proteomes" id="UP000253816">
    <property type="component" value="Unassembled WGS sequence"/>
</dbReference>
<accession>A0A369KHI3</accession>
<organism evidence="1 2">
    <name type="scientific">Candidatus Similichlamydia laticola</name>
    <dbReference type="NCBI Taxonomy" id="2170265"/>
    <lineage>
        <taxon>Bacteria</taxon>
        <taxon>Pseudomonadati</taxon>
        <taxon>Chlamydiota</taxon>
        <taxon>Chlamydiia</taxon>
        <taxon>Parachlamydiales</taxon>
        <taxon>Candidatus Parilichlamydiaceae</taxon>
        <taxon>Candidatus Similichlamydia</taxon>
    </lineage>
</organism>
<evidence type="ECO:0000313" key="1">
    <source>
        <dbReference type="EMBL" id="RDB31224.1"/>
    </source>
</evidence>
<protein>
    <submittedName>
        <fullName evidence="1">Uncharacterized protein</fullName>
    </submittedName>
</protein>
<keyword evidence="2" id="KW-1185">Reference proteome</keyword>
<evidence type="ECO:0000313" key="2">
    <source>
        <dbReference type="Proteomes" id="UP000253816"/>
    </source>
</evidence>
<dbReference type="AlphaFoldDB" id="A0A369KHI3"/>
<dbReference type="EMBL" id="QQBG01000026">
    <property type="protein sequence ID" value="RDB31224.1"/>
    <property type="molecule type" value="Genomic_DNA"/>
</dbReference>